<sequence>MTDSIFRVAVEAWPTPDGKPFTEQDDAFWIEIVDSWNDKREAYPAPDWLPADFANYLFTPVYMDGWHGGLGAGRTVYDYDNHPVVNVPSLSRKHFLSRHAAKKRVDQLVAWGVTAHLETASIGEVTR</sequence>
<evidence type="ECO:0000313" key="1">
    <source>
        <dbReference type="EMBL" id="ASN72016.1"/>
    </source>
</evidence>
<accession>A0A2H4JG21</accession>
<organism evidence="1">
    <name type="scientific">uncultured Caudovirales phage</name>
    <dbReference type="NCBI Taxonomy" id="2100421"/>
    <lineage>
        <taxon>Viruses</taxon>
        <taxon>Duplodnaviria</taxon>
        <taxon>Heunggongvirae</taxon>
        <taxon>Uroviricota</taxon>
        <taxon>Caudoviricetes</taxon>
        <taxon>Peduoviridae</taxon>
        <taxon>Maltschvirus</taxon>
        <taxon>Maltschvirus maltsch</taxon>
    </lineage>
</organism>
<proteinExistence type="predicted"/>
<dbReference type="EMBL" id="MF417939">
    <property type="protein sequence ID" value="ASN72016.1"/>
    <property type="molecule type" value="Genomic_DNA"/>
</dbReference>
<gene>
    <name evidence="1" type="ORF">7S2_23</name>
</gene>
<name>A0A2H4JG21_9CAUD</name>
<protein>
    <submittedName>
        <fullName evidence="1">Uncharacterized protein</fullName>
    </submittedName>
</protein>
<reference evidence="1" key="1">
    <citation type="submission" date="2017-06" db="EMBL/GenBank/DDBJ databases">
        <title>Novel phages from South African skin metaviromes.</title>
        <authorList>
            <person name="van Zyl L.J."/>
            <person name="Abrahams Y."/>
            <person name="Stander E.A."/>
            <person name="Kirby B.M."/>
            <person name="Clavaud C."/>
            <person name="Farcet C."/>
            <person name="Breton L."/>
            <person name="Trindade M.I."/>
        </authorList>
    </citation>
    <scope>NUCLEOTIDE SEQUENCE</scope>
</reference>